<gene>
    <name evidence="1" type="ORF">SAMN02745857_03297</name>
</gene>
<organism evidence="1 2">
    <name type="scientific">Andreprevotia lacus DSM 23236</name>
    <dbReference type="NCBI Taxonomy" id="1121001"/>
    <lineage>
        <taxon>Bacteria</taxon>
        <taxon>Pseudomonadati</taxon>
        <taxon>Pseudomonadota</taxon>
        <taxon>Betaproteobacteria</taxon>
        <taxon>Neisseriales</taxon>
        <taxon>Chitinibacteraceae</taxon>
        <taxon>Andreprevotia</taxon>
    </lineage>
</organism>
<dbReference type="Proteomes" id="UP000192761">
    <property type="component" value="Unassembled WGS sequence"/>
</dbReference>
<evidence type="ECO:0000313" key="2">
    <source>
        <dbReference type="Proteomes" id="UP000192761"/>
    </source>
</evidence>
<dbReference type="STRING" id="1121001.SAMN02745857_03297"/>
<keyword evidence="2" id="KW-1185">Reference proteome</keyword>
<reference evidence="1 2" key="1">
    <citation type="submission" date="2017-04" db="EMBL/GenBank/DDBJ databases">
        <authorList>
            <person name="Afonso C.L."/>
            <person name="Miller P.J."/>
            <person name="Scott M.A."/>
            <person name="Spackman E."/>
            <person name="Goraichik I."/>
            <person name="Dimitrov K.M."/>
            <person name="Suarez D.L."/>
            <person name="Swayne D.E."/>
        </authorList>
    </citation>
    <scope>NUCLEOTIDE SEQUENCE [LARGE SCALE GENOMIC DNA]</scope>
    <source>
        <strain evidence="1 2">DSM 23236</strain>
    </source>
</reference>
<proteinExistence type="predicted"/>
<accession>A0A1W1XXE1</accession>
<protein>
    <submittedName>
        <fullName evidence="1">Uncharacterized protein</fullName>
    </submittedName>
</protein>
<evidence type="ECO:0000313" key="1">
    <source>
        <dbReference type="EMBL" id="SMC28542.1"/>
    </source>
</evidence>
<name>A0A1W1XXE1_9NEIS</name>
<dbReference type="EMBL" id="FWXD01000023">
    <property type="protein sequence ID" value="SMC28542.1"/>
    <property type="molecule type" value="Genomic_DNA"/>
</dbReference>
<sequence>MTVNLLESLMEAGSSPCKLNDATHHKCLPGVSGSLPPHVARSVPTP</sequence>
<dbReference type="AlphaFoldDB" id="A0A1W1XXE1"/>